<dbReference type="InterPro" id="IPR050093">
    <property type="entry name" value="ABC_SmlMolc_Importer"/>
</dbReference>
<comment type="caution">
    <text evidence="11">The sequence shown here is derived from an EMBL/GenBank/DDBJ whole genome shotgun (WGS) entry which is preliminary data.</text>
</comment>
<dbReference type="InterPro" id="IPR027417">
    <property type="entry name" value="P-loop_NTPase"/>
</dbReference>
<dbReference type="FunFam" id="3.40.50.300:FF:000425">
    <property type="entry name" value="Probable ABC transporter, ATP-binding subunit"/>
    <property type="match status" value="1"/>
</dbReference>
<evidence type="ECO:0000256" key="9">
    <source>
        <dbReference type="ARBA" id="ARBA00066388"/>
    </source>
</evidence>
<protein>
    <recommendedName>
        <fullName evidence="9">ABC-type quaternary amine transporter</fullName>
        <ecNumber evidence="9">7.6.2.9</ecNumber>
    </recommendedName>
</protein>
<reference evidence="11 12" key="1">
    <citation type="submission" date="2020-07" db="EMBL/GenBank/DDBJ databases">
        <title>MOT database genomes.</title>
        <authorList>
            <person name="Joseph S."/>
            <person name="Aduse-Opoku J."/>
            <person name="Hashim A."/>
            <person name="Wade W."/>
            <person name="Curtis M."/>
        </authorList>
    </citation>
    <scope>NUCLEOTIDE SEQUENCE [LARGE SCALE GENOMIC DNA]</scope>
    <source>
        <strain evidence="11 12">DSM 100099</strain>
    </source>
</reference>
<dbReference type="GO" id="GO:0005524">
    <property type="term" value="F:ATP binding"/>
    <property type="evidence" value="ECO:0007669"/>
    <property type="project" value="UniProtKB-KW"/>
</dbReference>
<keyword evidence="12" id="KW-1185">Reference proteome</keyword>
<evidence type="ECO:0000256" key="1">
    <source>
        <dbReference type="ARBA" id="ARBA00022448"/>
    </source>
</evidence>
<keyword evidence="7" id="KW-0406">Ion transport</keyword>
<keyword evidence="4" id="KW-0547">Nucleotide-binding</keyword>
<dbReference type="Proteomes" id="UP000561011">
    <property type="component" value="Unassembled WGS sequence"/>
</dbReference>
<accession>A0A853F0T7</accession>
<organism evidence="11 12">
    <name type="scientific">Sanguibacter inulinus</name>
    <dbReference type="NCBI Taxonomy" id="60922"/>
    <lineage>
        <taxon>Bacteria</taxon>
        <taxon>Bacillati</taxon>
        <taxon>Actinomycetota</taxon>
        <taxon>Actinomycetes</taxon>
        <taxon>Micrococcales</taxon>
        <taxon>Sanguibacteraceae</taxon>
        <taxon>Sanguibacter</taxon>
    </lineage>
</organism>
<dbReference type="GO" id="GO:0015408">
    <property type="term" value="F:ABC-type ferric iron transporter activity"/>
    <property type="evidence" value="ECO:0007669"/>
    <property type="project" value="InterPro"/>
</dbReference>
<feature type="domain" description="ABC transporter" evidence="10">
    <location>
        <begin position="22"/>
        <end position="279"/>
    </location>
</feature>
<keyword evidence="3" id="KW-0410">Iron transport</keyword>
<dbReference type="InterPro" id="IPR017871">
    <property type="entry name" value="ABC_transporter-like_CS"/>
</dbReference>
<keyword evidence="1" id="KW-0813">Transport</keyword>
<evidence type="ECO:0000259" key="10">
    <source>
        <dbReference type="PROSITE" id="PS50893"/>
    </source>
</evidence>
<dbReference type="CDD" id="cd03259">
    <property type="entry name" value="ABC_Carb_Solutes_like"/>
    <property type="match status" value="1"/>
</dbReference>
<sequence length="382" mass="39674">MSTTTARPAGAAPGSRAPGSGLRVEQLVVTYAAGPGAADEQVTEAGLPATRPSRRHRGSATTAVAGVDLDVARGEVVAILGPSGCGKSSLLRAVAGLEPVASGRVLWDGADVAGVPVHRRGFGLMFQDGQLFAHRDVAGNVEYGLRMQRVPRDQRRTRVAELLEVVGLPGSGRRSVATMSGGERQRVALARALAPQPGLLLLDEPLSALDRALRERLAADLRAALVETGTTALFVTHDHDEAFTVADRVAVMSRGRLLQVDAPARLWAAPADLEVASFLGYQAFVPDGDGWTAVGPDGFVLRDASAARWRATVLSTTFRRGVAEVSVETDLGDGPVRVSVRSGPVSADGASSASGAVSAVELVRGAVVGLDLDPARTARVPR</sequence>
<evidence type="ECO:0000256" key="5">
    <source>
        <dbReference type="ARBA" id="ARBA00022840"/>
    </source>
</evidence>
<dbReference type="InterPro" id="IPR003439">
    <property type="entry name" value="ABC_transporter-like_ATP-bd"/>
</dbReference>
<dbReference type="GO" id="GO:0015418">
    <property type="term" value="F:ABC-type quaternary ammonium compound transporting activity"/>
    <property type="evidence" value="ECO:0007669"/>
    <property type="project" value="UniProtKB-EC"/>
</dbReference>
<evidence type="ECO:0000256" key="4">
    <source>
        <dbReference type="ARBA" id="ARBA00022741"/>
    </source>
</evidence>
<proteinExistence type="predicted"/>
<evidence type="ECO:0000256" key="8">
    <source>
        <dbReference type="ARBA" id="ARBA00023136"/>
    </source>
</evidence>
<evidence type="ECO:0000256" key="3">
    <source>
        <dbReference type="ARBA" id="ARBA00022496"/>
    </source>
</evidence>
<dbReference type="EMBL" id="JACBYE010000040">
    <property type="protein sequence ID" value="NYS94678.1"/>
    <property type="molecule type" value="Genomic_DNA"/>
</dbReference>
<keyword evidence="5 11" id="KW-0067">ATP-binding</keyword>
<dbReference type="RefSeq" id="WP_179914003.1">
    <property type="nucleotide sequence ID" value="NZ_JACBYE010000040.1"/>
</dbReference>
<dbReference type="PROSITE" id="PS00211">
    <property type="entry name" value="ABC_TRANSPORTER_1"/>
    <property type="match status" value="1"/>
</dbReference>
<evidence type="ECO:0000313" key="12">
    <source>
        <dbReference type="Proteomes" id="UP000561011"/>
    </source>
</evidence>
<dbReference type="SMART" id="SM00382">
    <property type="entry name" value="AAA"/>
    <property type="match status" value="1"/>
</dbReference>
<dbReference type="PANTHER" id="PTHR42781">
    <property type="entry name" value="SPERMIDINE/PUTRESCINE IMPORT ATP-BINDING PROTEIN POTA"/>
    <property type="match status" value="1"/>
</dbReference>
<dbReference type="GO" id="GO:0016887">
    <property type="term" value="F:ATP hydrolysis activity"/>
    <property type="evidence" value="ECO:0007669"/>
    <property type="project" value="InterPro"/>
</dbReference>
<keyword evidence="6" id="KW-0408">Iron</keyword>
<dbReference type="GO" id="GO:0016020">
    <property type="term" value="C:membrane"/>
    <property type="evidence" value="ECO:0007669"/>
    <property type="project" value="InterPro"/>
</dbReference>
<dbReference type="SUPFAM" id="SSF52540">
    <property type="entry name" value="P-loop containing nucleoside triphosphate hydrolases"/>
    <property type="match status" value="1"/>
</dbReference>
<evidence type="ECO:0000313" key="11">
    <source>
        <dbReference type="EMBL" id="NYS94678.1"/>
    </source>
</evidence>
<dbReference type="Gene3D" id="3.40.50.300">
    <property type="entry name" value="P-loop containing nucleotide triphosphate hydrolases"/>
    <property type="match status" value="1"/>
</dbReference>
<evidence type="ECO:0000256" key="2">
    <source>
        <dbReference type="ARBA" id="ARBA00022475"/>
    </source>
</evidence>
<dbReference type="PROSITE" id="PS50893">
    <property type="entry name" value="ABC_TRANSPORTER_2"/>
    <property type="match status" value="1"/>
</dbReference>
<name>A0A853F0T7_9MICO</name>
<keyword evidence="8" id="KW-0472">Membrane</keyword>
<dbReference type="EC" id="7.6.2.9" evidence="9"/>
<dbReference type="InterPro" id="IPR015853">
    <property type="entry name" value="ABC_transpr_FbpC"/>
</dbReference>
<dbReference type="AlphaFoldDB" id="A0A853F0T7"/>
<evidence type="ECO:0000256" key="6">
    <source>
        <dbReference type="ARBA" id="ARBA00023004"/>
    </source>
</evidence>
<keyword evidence="2" id="KW-1003">Cell membrane</keyword>
<dbReference type="InterPro" id="IPR003593">
    <property type="entry name" value="AAA+_ATPase"/>
</dbReference>
<dbReference type="Pfam" id="PF00005">
    <property type="entry name" value="ABC_tran"/>
    <property type="match status" value="1"/>
</dbReference>
<gene>
    <name evidence="11" type="ORF">HZZ10_14255</name>
</gene>
<evidence type="ECO:0000256" key="7">
    <source>
        <dbReference type="ARBA" id="ARBA00023065"/>
    </source>
</evidence>
<dbReference type="PANTHER" id="PTHR42781:SF4">
    <property type="entry name" value="SPERMIDINE_PUTRESCINE IMPORT ATP-BINDING PROTEIN POTA"/>
    <property type="match status" value="1"/>
</dbReference>